<evidence type="ECO:0000313" key="2">
    <source>
        <dbReference type="Proteomes" id="UP000027920"/>
    </source>
</evidence>
<dbReference type="OrthoDB" id="6105938at2759"/>
<keyword evidence="2" id="KW-1185">Reference proteome</keyword>
<reference evidence="1 2" key="1">
    <citation type="submission" date="2013-03" db="EMBL/GenBank/DDBJ databases">
        <title>The Genome Sequence of Exophiala aquamarina CBS 119918.</title>
        <authorList>
            <consortium name="The Broad Institute Genomics Platform"/>
            <person name="Cuomo C."/>
            <person name="de Hoog S."/>
            <person name="Gorbushina A."/>
            <person name="Walker B."/>
            <person name="Young S.K."/>
            <person name="Zeng Q."/>
            <person name="Gargeya S."/>
            <person name="Fitzgerald M."/>
            <person name="Haas B."/>
            <person name="Abouelleil A."/>
            <person name="Allen A.W."/>
            <person name="Alvarado L."/>
            <person name="Arachchi H.M."/>
            <person name="Berlin A.M."/>
            <person name="Chapman S.B."/>
            <person name="Gainer-Dewar J."/>
            <person name="Goldberg J."/>
            <person name="Griggs A."/>
            <person name="Gujja S."/>
            <person name="Hansen M."/>
            <person name="Howarth C."/>
            <person name="Imamovic A."/>
            <person name="Ireland A."/>
            <person name="Larimer J."/>
            <person name="McCowan C."/>
            <person name="Murphy C."/>
            <person name="Pearson M."/>
            <person name="Poon T.W."/>
            <person name="Priest M."/>
            <person name="Roberts A."/>
            <person name="Saif S."/>
            <person name="Shea T."/>
            <person name="Sisk P."/>
            <person name="Sykes S."/>
            <person name="Wortman J."/>
            <person name="Nusbaum C."/>
            <person name="Birren B."/>
        </authorList>
    </citation>
    <scope>NUCLEOTIDE SEQUENCE [LARGE SCALE GENOMIC DNA]</scope>
    <source>
        <strain evidence="1 2">CBS 119918</strain>
    </source>
</reference>
<dbReference type="EMBL" id="AMGV01000074">
    <property type="protein sequence ID" value="KEF50828.1"/>
    <property type="molecule type" value="Genomic_DNA"/>
</dbReference>
<sequence>MAQNEMLGSAYCDACHRRFAGLSSLQQHLTQSSAHHATAKDRITIQALYTGLEQLTPDMRMGASGAIQHPDAVGGGGTLEPIFPPVPSHGRGVPKALVSPVFAFLCRRSANMPELSEVIRRTKSTLDPMIILSLMEAARRLNPPDSGPEGTELRRVQQQQRAARAQLSEDSFVERFRHMGYHFLREVEQREQAEARGWVPRATPDIFFASPVFLCGQLCHWVEYKHYFGFPKNPFVAGKEKQQVQKYLTQLGPGVIVFELGFQSGHLKRDGLGVFRAEEVLDNLSLQGIDPARRG</sequence>
<dbReference type="Pfam" id="PF14811">
    <property type="entry name" value="TPD"/>
    <property type="match status" value="1"/>
</dbReference>
<dbReference type="VEuPathDB" id="FungiDB:A1O9_13121"/>
<dbReference type="Proteomes" id="UP000027920">
    <property type="component" value="Unassembled WGS sequence"/>
</dbReference>
<accession>A0A072NUY0</accession>
<dbReference type="InterPro" id="IPR029404">
    <property type="entry name" value="CDIN1"/>
</dbReference>
<proteinExistence type="predicted"/>
<protein>
    <submittedName>
        <fullName evidence="1">Uncharacterized protein</fullName>
    </submittedName>
</protein>
<organism evidence="1 2">
    <name type="scientific">Exophiala aquamarina CBS 119918</name>
    <dbReference type="NCBI Taxonomy" id="1182545"/>
    <lineage>
        <taxon>Eukaryota</taxon>
        <taxon>Fungi</taxon>
        <taxon>Dikarya</taxon>
        <taxon>Ascomycota</taxon>
        <taxon>Pezizomycotina</taxon>
        <taxon>Eurotiomycetes</taxon>
        <taxon>Chaetothyriomycetidae</taxon>
        <taxon>Chaetothyriales</taxon>
        <taxon>Herpotrichiellaceae</taxon>
        <taxon>Exophiala</taxon>
    </lineage>
</organism>
<dbReference type="GeneID" id="25288012"/>
<dbReference type="HOGENOM" id="CLU_060127_0_0_1"/>
<comment type="caution">
    <text evidence="1">The sequence shown here is derived from an EMBL/GenBank/DDBJ whole genome shotgun (WGS) entry which is preliminary data.</text>
</comment>
<dbReference type="RefSeq" id="XP_013253418.1">
    <property type="nucleotide sequence ID" value="XM_013397964.1"/>
</dbReference>
<name>A0A072NUY0_9EURO</name>
<gene>
    <name evidence="1" type="ORF">A1O9_13121</name>
</gene>
<dbReference type="STRING" id="1182545.A0A072NUY0"/>
<evidence type="ECO:0000313" key="1">
    <source>
        <dbReference type="EMBL" id="KEF50828.1"/>
    </source>
</evidence>
<dbReference type="AlphaFoldDB" id="A0A072NUY0"/>